<feature type="transmembrane region" description="Helical" evidence="1">
    <location>
        <begin position="21"/>
        <end position="40"/>
    </location>
</feature>
<name>A7EX75_SCLS1</name>
<keyword evidence="1" id="KW-1133">Transmembrane helix</keyword>
<dbReference type="RefSeq" id="XP_001589301.1">
    <property type="nucleotide sequence ID" value="XM_001589251.1"/>
</dbReference>
<dbReference type="InParanoid" id="A7EX75"/>
<keyword evidence="3" id="KW-1185">Reference proteome</keyword>
<evidence type="ECO:0000256" key="1">
    <source>
        <dbReference type="SAM" id="Phobius"/>
    </source>
</evidence>
<evidence type="ECO:0000313" key="3">
    <source>
        <dbReference type="Proteomes" id="UP000001312"/>
    </source>
</evidence>
<keyword evidence="1" id="KW-0472">Membrane</keyword>
<dbReference type="KEGG" id="ssl:SS1G_09935"/>
<dbReference type="EMBL" id="CH476634">
    <property type="protein sequence ID" value="EDN94067.1"/>
    <property type="molecule type" value="Genomic_DNA"/>
</dbReference>
<dbReference type="GeneID" id="5485433"/>
<dbReference type="AlphaFoldDB" id="A7EX75"/>
<protein>
    <submittedName>
        <fullName evidence="2">Uncharacterized protein</fullName>
    </submittedName>
</protein>
<reference evidence="3" key="1">
    <citation type="journal article" date="2011" name="PLoS Genet.">
        <title>Genomic analysis of the necrotrophic fungal pathogens Sclerotinia sclerotiorum and Botrytis cinerea.</title>
        <authorList>
            <person name="Amselem J."/>
            <person name="Cuomo C.A."/>
            <person name="van Kan J.A."/>
            <person name="Viaud M."/>
            <person name="Benito E.P."/>
            <person name="Couloux A."/>
            <person name="Coutinho P.M."/>
            <person name="de Vries R.P."/>
            <person name="Dyer P.S."/>
            <person name="Fillinger S."/>
            <person name="Fournier E."/>
            <person name="Gout L."/>
            <person name="Hahn M."/>
            <person name="Kohn L."/>
            <person name="Lapalu N."/>
            <person name="Plummer K.M."/>
            <person name="Pradier J.M."/>
            <person name="Quevillon E."/>
            <person name="Sharon A."/>
            <person name="Simon A."/>
            <person name="ten Have A."/>
            <person name="Tudzynski B."/>
            <person name="Tudzynski P."/>
            <person name="Wincker P."/>
            <person name="Andrew M."/>
            <person name="Anthouard V."/>
            <person name="Beever R.E."/>
            <person name="Beffa R."/>
            <person name="Benoit I."/>
            <person name="Bouzid O."/>
            <person name="Brault B."/>
            <person name="Chen Z."/>
            <person name="Choquer M."/>
            <person name="Collemare J."/>
            <person name="Cotton P."/>
            <person name="Danchin E.G."/>
            <person name="Da Silva C."/>
            <person name="Gautier A."/>
            <person name="Giraud C."/>
            <person name="Giraud T."/>
            <person name="Gonzalez C."/>
            <person name="Grossetete S."/>
            <person name="Guldener U."/>
            <person name="Henrissat B."/>
            <person name="Howlett B.J."/>
            <person name="Kodira C."/>
            <person name="Kretschmer M."/>
            <person name="Lappartient A."/>
            <person name="Leroch M."/>
            <person name="Levis C."/>
            <person name="Mauceli E."/>
            <person name="Neuveglise C."/>
            <person name="Oeser B."/>
            <person name="Pearson M."/>
            <person name="Poulain J."/>
            <person name="Poussereau N."/>
            <person name="Quesneville H."/>
            <person name="Rascle C."/>
            <person name="Schumacher J."/>
            <person name="Segurens B."/>
            <person name="Sexton A."/>
            <person name="Silva E."/>
            <person name="Sirven C."/>
            <person name="Soanes D.M."/>
            <person name="Talbot N.J."/>
            <person name="Templeton M."/>
            <person name="Yandava C."/>
            <person name="Yarden O."/>
            <person name="Zeng Q."/>
            <person name="Rollins J.A."/>
            <person name="Lebrun M.H."/>
            <person name="Dickman M."/>
        </authorList>
    </citation>
    <scope>NUCLEOTIDE SEQUENCE [LARGE SCALE GENOMIC DNA]</scope>
    <source>
        <strain evidence="3">ATCC 18683 / 1980 / Ss-1</strain>
    </source>
</reference>
<gene>
    <name evidence="2" type="ORF">SS1G_09935</name>
</gene>
<proteinExistence type="predicted"/>
<dbReference type="Proteomes" id="UP000001312">
    <property type="component" value="Unassembled WGS sequence"/>
</dbReference>
<accession>A7EX75</accession>
<keyword evidence="1" id="KW-0812">Transmembrane</keyword>
<sequence length="81" mass="9077">MYLPAEKPTIRTQNASSSRKMGVLAFCVCVASVMLIIPHITSHNISSEIFQAVNITSKQSKQVNILILRLWGRIVEFVFEA</sequence>
<organism evidence="2 3">
    <name type="scientific">Sclerotinia sclerotiorum (strain ATCC 18683 / 1980 / Ss-1)</name>
    <name type="common">White mold</name>
    <name type="synonym">Whetzelinia sclerotiorum</name>
    <dbReference type="NCBI Taxonomy" id="665079"/>
    <lineage>
        <taxon>Eukaryota</taxon>
        <taxon>Fungi</taxon>
        <taxon>Dikarya</taxon>
        <taxon>Ascomycota</taxon>
        <taxon>Pezizomycotina</taxon>
        <taxon>Leotiomycetes</taxon>
        <taxon>Helotiales</taxon>
        <taxon>Sclerotiniaceae</taxon>
        <taxon>Sclerotinia</taxon>
    </lineage>
</organism>
<evidence type="ECO:0000313" key="2">
    <source>
        <dbReference type="EMBL" id="EDN94067.1"/>
    </source>
</evidence>